<evidence type="ECO:0000313" key="3">
    <source>
        <dbReference type="Proteomes" id="UP001279734"/>
    </source>
</evidence>
<evidence type="ECO:0000313" key="2">
    <source>
        <dbReference type="EMBL" id="GMH24231.1"/>
    </source>
</evidence>
<dbReference type="AlphaFoldDB" id="A0AAD3T947"/>
<protein>
    <submittedName>
        <fullName evidence="2">Uncharacterized protein</fullName>
    </submittedName>
</protein>
<dbReference type="EMBL" id="BSYO01000027">
    <property type="protein sequence ID" value="GMH24231.1"/>
    <property type="molecule type" value="Genomic_DNA"/>
</dbReference>
<comment type="caution">
    <text evidence="2">The sequence shown here is derived from an EMBL/GenBank/DDBJ whole genome shotgun (WGS) entry which is preliminary data.</text>
</comment>
<reference evidence="2" key="1">
    <citation type="submission" date="2023-05" db="EMBL/GenBank/DDBJ databases">
        <title>Nepenthes gracilis genome sequencing.</title>
        <authorList>
            <person name="Fukushima K."/>
        </authorList>
    </citation>
    <scope>NUCLEOTIDE SEQUENCE</scope>
    <source>
        <strain evidence="2">SING2019-196</strain>
    </source>
</reference>
<gene>
    <name evidence="2" type="ORF">Nepgr_026074</name>
</gene>
<dbReference type="Proteomes" id="UP001279734">
    <property type="component" value="Unassembled WGS sequence"/>
</dbReference>
<sequence>MSERIELPSSRTSGEDGHGKQVTRELGDIPNGCKFGSGSREVNSGASTSHWICPGRPPDASIPPIRHFVSNFHEEPSPIPDTLISTHHKGPIGVMLVEDAGRPKDLRNWCPSAAPVFNQGQGCCAGSRTFVHTPLDLEDKVILMGMVCDELCPSVGNFVDAVVGDSLGCEKGMAFSMVIPIGMKGKVSMNPTYTDQKFTAPIAPALHESNHACPLKDTSDQTSTVLNRNHEPGRMPSAAPPIIREDLGVLMSVNLDV</sequence>
<name>A0AAD3T947_NEPGR</name>
<evidence type="ECO:0000256" key="1">
    <source>
        <dbReference type="SAM" id="MobiDB-lite"/>
    </source>
</evidence>
<organism evidence="2 3">
    <name type="scientific">Nepenthes gracilis</name>
    <name type="common">Slender pitcher plant</name>
    <dbReference type="NCBI Taxonomy" id="150966"/>
    <lineage>
        <taxon>Eukaryota</taxon>
        <taxon>Viridiplantae</taxon>
        <taxon>Streptophyta</taxon>
        <taxon>Embryophyta</taxon>
        <taxon>Tracheophyta</taxon>
        <taxon>Spermatophyta</taxon>
        <taxon>Magnoliopsida</taxon>
        <taxon>eudicotyledons</taxon>
        <taxon>Gunneridae</taxon>
        <taxon>Pentapetalae</taxon>
        <taxon>Caryophyllales</taxon>
        <taxon>Nepenthaceae</taxon>
        <taxon>Nepenthes</taxon>
    </lineage>
</organism>
<accession>A0AAD3T947</accession>
<feature type="region of interest" description="Disordered" evidence="1">
    <location>
        <begin position="1"/>
        <end position="34"/>
    </location>
</feature>
<feature type="compositionally biased region" description="Basic and acidic residues" evidence="1">
    <location>
        <begin position="13"/>
        <end position="27"/>
    </location>
</feature>
<keyword evidence="3" id="KW-1185">Reference proteome</keyword>
<proteinExistence type="predicted"/>